<evidence type="ECO:0000256" key="1">
    <source>
        <dbReference type="ARBA" id="ARBA00004141"/>
    </source>
</evidence>
<reference evidence="6" key="2">
    <citation type="journal article" date="2021" name="PeerJ">
        <title>Extensive microbial diversity within the chicken gut microbiome revealed by metagenomics and culture.</title>
        <authorList>
            <person name="Gilroy R."/>
            <person name="Ravi A."/>
            <person name="Getino M."/>
            <person name="Pursley I."/>
            <person name="Horton D.L."/>
            <person name="Alikhan N.F."/>
            <person name="Baker D."/>
            <person name="Gharbi K."/>
            <person name="Hall N."/>
            <person name="Watson M."/>
            <person name="Adriaenssens E.M."/>
            <person name="Foster-Nyarko E."/>
            <person name="Jarju S."/>
            <person name="Secka A."/>
            <person name="Antonio M."/>
            <person name="Oren A."/>
            <person name="Chaudhuri R.R."/>
            <person name="La Ragione R."/>
            <person name="Hildebrand F."/>
            <person name="Pallen M.J."/>
        </authorList>
    </citation>
    <scope>NUCLEOTIDE SEQUENCE</scope>
    <source>
        <strain evidence="6">B3-4054</strain>
    </source>
</reference>
<evidence type="ECO:0000256" key="4">
    <source>
        <dbReference type="ARBA" id="ARBA00023136"/>
    </source>
</evidence>
<reference evidence="6" key="1">
    <citation type="submission" date="2020-10" db="EMBL/GenBank/DDBJ databases">
        <authorList>
            <person name="Gilroy R."/>
        </authorList>
    </citation>
    <scope>NUCLEOTIDE SEQUENCE</scope>
    <source>
        <strain evidence="6">B3-4054</strain>
    </source>
</reference>
<dbReference type="AlphaFoldDB" id="A0A9D9EQQ6"/>
<evidence type="ECO:0000256" key="3">
    <source>
        <dbReference type="ARBA" id="ARBA00022989"/>
    </source>
</evidence>
<evidence type="ECO:0000313" key="7">
    <source>
        <dbReference type="Proteomes" id="UP000823616"/>
    </source>
</evidence>
<organism evidence="6 7">
    <name type="scientific">Candidatus Avitreponema avistercoris</name>
    <dbReference type="NCBI Taxonomy" id="2840705"/>
    <lineage>
        <taxon>Bacteria</taxon>
        <taxon>Pseudomonadati</taxon>
        <taxon>Spirochaetota</taxon>
        <taxon>Spirochaetia</taxon>
        <taxon>Spirochaetales</taxon>
        <taxon>Candidatus Avitreponema</taxon>
    </lineage>
</organism>
<sequence>MRTLSFSTFDLILFVVILFFIVRCSIKGFVDEFFSKTAVLGGIAAAILFFRRLSPAVAELTGKDSLSGILAFLMIFLVVYFVIKIIQRVINGAFHNVSMRNLDRALGFFLGIGEGILVSLVVVIVIDQQPFFDPSALFSGSLFVRLFAPFMDFDLRTAAPEMLNGIL</sequence>
<dbReference type="Proteomes" id="UP000823616">
    <property type="component" value="Unassembled WGS sequence"/>
</dbReference>
<name>A0A9D9EQQ6_9SPIR</name>
<comment type="subcellular location">
    <subcellularLocation>
        <location evidence="1">Membrane</location>
        <topology evidence="1">Multi-pass membrane protein</topology>
    </subcellularLocation>
</comment>
<gene>
    <name evidence="6" type="ORF">IAA96_07930</name>
</gene>
<keyword evidence="3 5" id="KW-1133">Transmembrane helix</keyword>
<feature type="transmembrane region" description="Helical" evidence="5">
    <location>
        <begin position="104"/>
        <end position="125"/>
    </location>
</feature>
<feature type="transmembrane region" description="Helical" evidence="5">
    <location>
        <begin position="33"/>
        <end position="53"/>
    </location>
</feature>
<dbReference type="GO" id="GO:0016020">
    <property type="term" value="C:membrane"/>
    <property type="evidence" value="ECO:0007669"/>
    <property type="project" value="UniProtKB-SubCell"/>
</dbReference>
<feature type="transmembrane region" description="Helical" evidence="5">
    <location>
        <begin position="6"/>
        <end position="26"/>
    </location>
</feature>
<dbReference type="InterPro" id="IPR003825">
    <property type="entry name" value="Colicin-V_CvpA"/>
</dbReference>
<protein>
    <submittedName>
        <fullName evidence="6">CvpA family protein</fullName>
    </submittedName>
</protein>
<dbReference type="PANTHER" id="PTHR36926">
    <property type="entry name" value="COLICIN V PRODUCTION PROTEIN"/>
    <property type="match status" value="1"/>
</dbReference>
<dbReference type="GO" id="GO:0009403">
    <property type="term" value="P:toxin biosynthetic process"/>
    <property type="evidence" value="ECO:0007669"/>
    <property type="project" value="InterPro"/>
</dbReference>
<dbReference type="PANTHER" id="PTHR36926:SF1">
    <property type="entry name" value="COLICIN V PRODUCTION PROTEIN"/>
    <property type="match status" value="1"/>
</dbReference>
<feature type="transmembrane region" description="Helical" evidence="5">
    <location>
        <begin position="65"/>
        <end position="83"/>
    </location>
</feature>
<evidence type="ECO:0000256" key="2">
    <source>
        <dbReference type="ARBA" id="ARBA00022692"/>
    </source>
</evidence>
<dbReference type="InterPro" id="IPR052719">
    <property type="entry name" value="CvpA-like"/>
</dbReference>
<evidence type="ECO:0000256" key="5">
    <source>
        <dbReference type="SAM" id="Phobius"/>
    </source>
</evidence>
<comment type="caution">
    <text evidence="6">The sequence shown here is derived from an EMBL/GenBank/DDBJ whole genome shotgun (WGS) entry which is preliminary data.</text>
</comment>
<dbReference type="EMBL" id="JADIMS010000148">
    <property type="protein sequence ID" value="MBO8451016.1"/>
    <property type="molecule type" value="Genomic_DNA"/>
</dbReference>
<evidence type="ECO:0000313" key="6">
    <source>
        <dbReference type="EMBL" id="MBO8451016.1"/>
    </source>
</evidence>
<proteinExistence type="predicted"/>
<dbReference type="Pfam" id="PF02674">
    <property type="entry name" value="Colicin_V"/>
    <property type="match status" value="1"/>
</dbReference>
<keyword evidence="2 5" id="KW-0812">Transmembrane</keyword>
<accession>A0A9D9EQQ6</accession>
<keyword evidence="4 5" id="KW-0472">Membrane</keyword>